<feature type="domain" description="Aldehyde oxidase/xanthine dehydrogenase a/b hammerhead" evidence="1">
    <location>
        <begin position="207"/>
        <end position="281"/>
    </location>
</feature>
<evidence type="ECO:0000313" key="2">
    <source>
        <dbReference type="EMBL" id="TQJ11081.1"/>
    </source>
</evidence>
<dbReference type="PANTHER" id="PTHR47495">
    <property type="entry name" value="ALDEHYDE DEHYDROGENASE"/>
    <property type="match status" value="1"/>
</dbReference>
<dbReference type="InterPro" id="IPR008274">
    <property type="entry name" value="AldOxase/xan_DH_MoCoBD1"/>
</dbReference>
<reference evidence="2 3" key="1">
    <citation type="submission" date="2019-06" db="EMBL/GenBank/DDBJ databases">
        <title>Sequencing the genomes of 1000 actinobacteria strains.</title>
        <authorList>
            <person name="Klenk H.-P."/>
        </authorList>
    </citation>
    <scope>NUCLEOTIDE SEQUENCE [LARGE SCALE GENOMIC DNA]</scope>
    <source>
        <strain evidence="2 3">DSM 18607</strain>
    </source>
</reference>
<dbReference type="Pfam" id="PF02738">
    <property type="entry name" value="MoCoBD_1"/>
    <property type="match status" value="1"/>
</dbReference>
<accession>A0A542E6W7</accession>
<dbReference type="SMART" id="SM01008">
    <property type="entry name" value="Ald_Xan_dh_C"/>
    <property type="match status" value="1"/>
</dbReference>
<organism evidence="2 3">
    <name type="scientific">Lapillicoccus jejuensis</name>
    <dbReference type="NCBI Taxonomy" id="402171"/>
    <lineage>
        <taxon>Bacteria</taxon>
        <taxon>Bacillati</taxon>
        <taxon>Actinomycetota</taxon>
        <taxon>Actinomycetes</taxon>
        <taxon>Micrococcales</taxon>
        <taxon>Intrasporangiaceae</taxon>
        <taxon>Lapillicoccus</taxon>
    </lineage>
</organism>
<dbReference type="InterPro" id="IPR000674">
    <property type="entry name" value="Ald_Oxase/Xan_DH_a/b"/>
</dbReference>
<dbReference type="Pfam" id="PF20256">
    <property type="entry name" value="MoCoBD_2"/>
    <property type="match status" value="2"/>
</dbReference>
<dbReference type="SUPFAM" id="SSF56003">
    <property type="entry name" value="Molybdenum cofactor-binding domain"/>
    <property type="match status" value="2"/>
</dbReference>
<gene>
    <name evidence="2" type="ORF">FB458_4231</name>
</gene>
<sequence>MSTLPDLDRRTFLTAVAVGGGLAVGVLGDALPARAGVPATSSALGAWVRIGADESVTILVGAAEMGQGVFTSLAQLVAEELEVDWARVRSEAAPAAAVYANPLTHAQLTGGSTSVRGYFDALRTAGAAAREMLVAAAAARFGVAPGACVAARGVVTCPSTGASARYGALAADAARRPVPTAPALKPPARWTTIGRSVPRVDLPAKVRGAAVYGIDVRVPGMLHAVVRHSPMVGGTVASVGPRPAGALGVVDCGDAVVVAAATTWEAMQAARGLKVTWTAPPTTSATTSATISAQARSLMTAGPAVVAESAGSATAAIAASTRTVDATYELPYLPHAPMEPPACTASVTAAGCELWAPTQAPGLAAATAAGICGLTPDKVTVHPTMLGGGLGRKFENDFVAHAVKASKALKAPVKVTWPREEDLGHDQYRPMALIRVRAGVTAGRLTGWSHRIVTPSILFQRGWVPDGAVDSQSVDGAVDLPYALPDRLVEQVRHPAAVPVGFWRSVGNSLNCFAVESALDEVALAAGVDPLALRLRLVDDPRAAAVLTAVTSAAGWSRPPAGRGLGLALTRSFGSYVALVAQVAQPAPGTVRVERVWCAADCGRLVNPDTVDAQLTGGILHGLSATLFGRTTFERGVASPRNFDELRVVRMADAPVVSVQLLPSTAAPGGVGEPGVPAVAPAVANAWARLTGVRRRSLPLG</sequence>
<dbReference type="InterPro" id="IPR046867">
    <property type="entry name" value="AldOxase/xan_DH_MoCoBD2"/>
</dbReference>
<dbReference type="InterPro" id="IPR037165">
    <property type="entry name" value="AldOxase/xan_DH_Mopterin-bd_sf"/>
</dbReference>
<dbReference type="AlphaFoldDB" id="A0A542E6W7"/>
<protein>
    <submittedName>
        <fullName evidence="2">Isoquinoline 1-oxidoreductase beta subunit</fullName>
    </submittedName>
</protein>
<dbReference type="EMBL" id="VFMN01000001">
    <property type="protein sequence ID" value="TQJ11081.1"/>
    <property type="molecule type" value="Genomic_DNA"/>
</dbReference>
<dbReference type="PANTHER" id="PTHR47495:SF2">
    <property type="entry name" value="ALDEHYDE DEHYDROGENASE"/>
    <property type="match status" value="1"/>
</dbReference>
<keyword evidence="3" id="KW-1185">Reference proteome</keyword>
<name>A0A542E6W7_9MICO</name>
<evidence type="ECO:0000259" key="1">
    <source>
        <dbReference type="SMART" id="SM01008"/>
    </source>
</evidence>
<proteinExistence type="predicted"/>
<dbReference type="InterPro" id="IPR052516">
    <property type="entry name" value="N-heterocyclic_Hydroxylase"/>
</dbReference>
<dbReference type="Proteomes" id="UP000317893">
    <property type="component" value="Unassembled WGS sequence"/>
</dbReference>
<dbReference type="GO" id="GO:0016491">
    <property type="term" value="F:oxidoreductase activity"/>
    <property type="evidence" value="ECO:0007669"/>
    <property type="project" value="InterPro"/>
</dbReference>
<dbReference type="Gene3D" id="3.30.365.10">
    <property type="entry name" value="Aldehyde oxidase/xanthine dehydrogenase, molybdopterin binding domain"/>
    <property type="match status" value="4"/>
</dbReference>
<evidence type="ECO:0000313" key="3">
    <source>
        <dbReference type="Proteomes" id="UP000317893"/>
    </source>
</evidence>
<dbReference type="InterPro" id="IPR012368">
    <property type="entry name" value="OxRdtase_Mopterin-bd_su_IorB"/>
</dbReference>
<comment type="caution">
    <text evidence="2">The sequence shown here is derived from an EMBL/GenBank/DDBJ whole genome shotgun (WGS) entry which is preliminary data.</text>
</comment>
<dbReference type="RefSeq" id="WP_170185783.1">
    <property type="nucleotide sequence ID" value="NZ_BAAAPR010000018.1"/>
</dbReference>
<dbReference type="PROSITE" id="PS51318">
    <property type="entry name" value="TAT"/>
    <property type="match status" value="1"/>
</dbReference>
<dbReference type="InterPro" id="IPR006311">
    <property type="entry name" value="TAT_signal"/>
</dbReference>
<dbReference type="PIRSF" id="PIRSF036389">
    <property type="entry name" value="IOR_B"/>
    <property type="match status" value="1"/>
</dbReference>